<dbReference type="SMART" id="SM00046">
    <property type="entry name" value="DAGKc"/>
    <property type="match status" value="1"/>
</dbReference>
<dbReference type="InterPro" id="IPR050187">
    <property type="entry name" value="Lipid_Phosphate_FormReg"/>
</dbReference>
<sequence length="305" mass="32085">MGEPLLVITNSEAGTSDEENLERALAVLRPHRSVEVEATSEPGELDGVLHRAGGRTIVVAGGDGSLHAVVSALYRRRDLADATLALLPLGTGNDFARGTGIPLEVEDAAQVVLDGTARPIDLIVDELGQVVVNNVHVGAGAAASRRATRWKGRLGQVGVGKVNLGKLGYPIGAAITAWNPPVLRLRVEVDGEVVTDVDTKVLQVAVGNGASVGGGTDLTPDADPGDGRIDVMVSRATGPVSRFVYAARLAMGSHPDHADVDYLRGEQVSVSGEAFWVSADGEIYGPERRRSWRLERAAYRMILPA</sequence>
<dbReference type="Proteomes" id="UP001500221">
    <property type="component" value="Unassembled WGS sequence"/>
</dbReference>
<accession>A0ABP9P9K4</accession>
<evidence type="ECO:0000256" key="5">
    <source>
        <dbReference type="ARBA" id="ARBA00022777"/>
    </source>
</evidence>
<gene>
    <name evidence="10" type="ORF">GCM10023340_07580</name>
</gene>
<dbReference type="Gene3D" id="2.60.200.40">
    <property type="match status" value="1"/>
</dbReference>
<keyword evidence="8" id="KW-1208">Phospholipid metabolism</keyword>
<organism evidence="10 11">
    <name type="scientific">Nocardioides marinquilinus</name>
    <dbReference type="NCBI Taxonomy" id="1210400"/>
    <lineage>
        <taxon>Bacteria</taxon>
        <taxon>Bacillati</taxon>
        <taxon>Actinomycetota</taxon>
        <taxon>Actinomycetes</taxon>
        <taxon>Propionibacteriales</taxon>
        <taxon>Nocardioidaceae</taxon>
        <taxon>Nocardioides</taxon>
    </lineage>
</organism>
<evidence type="ECO:0000313" key="10">
    <source>
        <dbReference type="EMBL" id="GAA5143034.1"/>
    </source>
</evidence>
<comment type="caution">
    <text evidence="10">The sequence shown here is derived from an EMBL/GenBank/DDBJ whole genome shotgun (WGS) entry which is preliminary data.</text>
</comment>
<keyword evidence="5 10" id="KW-0418">Kinase</keyword>
<dbReference type="GO" id="GO:0016301">
    <property type="term" value="F:kinase activity"/>
    <property type="evidence" value="ECO:0007669"/>
    <property type="project" value="UniProtKB-KW"/>
</dbReference>
<evidence type="ECO:0000259" key="9">
    <source>
        <dbReference type="PROSITE" id="PS50146"/>
    </source>
</evidence>
<evidence type="ECO:0000256" key="2">
    <source>
        <dbReference type="ARBA" id="ARBA00005983"/>
    </source>
</evidence>
<dbReference type="PROSITE" id="PS50146">
    <property type="entry name" value="DAGK"/>
    <property type="match status" value="1"/>
</dbReference>
<evidence type="ECO:0000256" key="8">
    <source>
        <dbReference type="ARBA" id="ARBA00023264"/>
    </source>
</evidence>
<dbReference type="Gene3D" id="3.40.50.10330">
    <property type="entry name" value="Probable inorganic polyphosphate/atp-NAD kinase, domain 1"/>
    <property type="match status" value="1"/>
</dbReference>
<evidence type="ECO:0000256" key="6">
    <source>
        <dbReference type="ARBA" id="ARBA00022840"/>
    </source>
</evidence>
<evidence type="ECO:0000313" key="11">
    <source>
        <dbReference type="Proteomes" id="UP001500221"/>
    </source>
</evidence>
<dbReference type="InterPro" id="IPR017438">
    <property type="entry name" value="ATP-NAD_kinase_N"/>
</dbReference>
<keyword evidence="3" id="KW-0808">Transferase</keyword>
<keyword evidence="11" id="KW-1185">Reference proteome</keyword>
<dbReference type="SUPFAM" id="SSF111331">
    <property type="entry name" value="NAD kinase/diacylglycerol kinase-like"/>
    <property type="match status" value="1"/>
</dbReference>
<dbReference type="InterPro" id="IPR045540">
    <property type="entry name" value="YegS/DAGK_C"/>
</dbReference>
<protein>
    <submittedName>
        <fullName evidence="10">Diacylglycerol kinase</fullName>
    </submittedName>
</protein>
<keyword evidence="4" id="KW-0547">Nucleotide-binding</keyword>
<keyword evidence="7" id="KW-0594">Phospholipid biosynthesis</keyword>
<evidence type="ECO:0000256" key="7">
    <source>
        <dbReference type="ARBA" id="ARBA00023209"/>
    </source>
</evidence>
<dbReference type="RefSeq" id="WP_345454673.1">
    <property type="nucleotide sequence ID" value="NZ_BAABKG010000001.1"/>
</dbReference>
<evidence type="ECO:0000256" key="1">
    <source>
        <dbReference type="ARBA" id="ARBA00001946"/>
    </source>
</evidence>
<reference evidence="11" key="1">
    <citation type="journal article" date="2019" name="Int. J. Syst. Evol. Microbiol.">
        <title>The Global Catalogue of Microorganisms (GCM) 10K type strain sequencing project: providing services to taxonomists for standard genome sequencing and annotation.</title>
        <authorList>
            <consortium name="The Broad Institute Genomics Platform"/>
            <consortium name="The Broad Institute Genome Sequencing Center for Infectious Disease"/>
            <person name="Wu L."/>
            <person name="Ma J."/>
        </authorList>
    </citation>
    <scope>NUCLEOTIDE SEQUENCE [LARGE SCALE GENOMIC DNA]</scope>
    <source>
        <strain evidence="11">JCM 18459</strain>
    </source>
</reference>
<dbReference type="InterPro" id="IPR016064">
    <property type="entry name" value="NAD/diacylglycerol_kinase_sf"/>
</dbReference>
<name>A0ABP9P9K4_9ACTN</name>
<dbReference type="Pfam" id="PF00781">
    <property type="entry name" value="DAGK_cat"/>
    <property type="match status" value="1"/>
</dbReference>
<keyword evidence="7" id="KW-0443">Lipid metabolism</keyword>
<evidence type="ECO:0000256" key="4">
    <source>
        <dbReference type="ARBA" id="ARBA00022741"/>
    </source>
</evidence>
<keyword evidence="6" id="KW-0067">ATP-binding</keyword>
<evidence type="ECO:0000256" key="3">
    <source>
        <dbReference type="ARBA" id="ARBA00022679"/>
    </source>
</evidence>
<dbReference type="PANTHER" id="PTHR12358">
    <property type="entry name" value="SPHINGOSINE KINASE"/>
    <property type="match status" value="1"/>
</dbReference>
<comment type="similarity">
    <text evidence="2">Belongs to the diacylglycerol/lipid kinase family.</text>
</comment>
<dbReference type="PANTHER" id="PTHR12358:SF106">
    <property type="entry name" value="LIPID KINASE YEGS"/>
    <property type="match status" value="1"/>
</dbReference>
<feature type="domain" description="DAGKc" evidence="9">
    <location>
        <begin position="1"/>
        <end position="129"/>
    </location>
</feature>
<dbReference type="InterPro" id="IPR001206">
    <property type="entry name" value="Diacylglycerol_kinase_cat_dom"/>
</dbReference>
<keyword evidence="7" id="KW-0444">Lipid biosynthesis</keyword>
<proteinExistence type="inferred from homology"/>
<dbReference type="Pfam" id="PF19279">
    <property type="entry name" value="YegS_C"/>
    <property type="match status" value="1"/>
</dbReference>
<comment type="cofactor">
    <cofactor evidence="1">
        <name>Mg(2+)</name>
        <dbReference type="ChEBI" id="CHEBI:18420"/>
    </cofactor>
</comment>
<dbReference type="EMBL" id="BAABKG010000001">
    <property type="protein sequence ID" value="GAA5143034.1"/>
    <property type="molecule type" value="Genomic_DNA"/>
</dbReference>